<name>A0A4Y8CJK6_9HELO</name>
<dbReference type="OrthoDB" id="3551016at2759"/>
<sequence length="157" mass="18201">MEIAGIDLNYLECRVLSKGGVAAIMLFMLHCERRLGQNGRLTNRHLLASLMGFEDRCINFLLILANTTELPYVNVRTPKFYKALDHCESCTIAHMRRKRAERQDMQNAEHGREEGRWENFMEYKLRTYQMLEQVMRNGPLLLELPGNYSRVVVGPGP</sequence>
<reference evidence="1 2" key="1">
    <citation type="submission" date="2017-11" db="EMBL/GenBank/DDBJ databases">
        <title>Comparative genomics of Botrytis spp.</title>
        <authorList>
            <person name="Valero-Jimenez C.A."/>
            <person name="Tapia P."/>
            <person name="Veloso J."/>
            <person name="Silva-Moreno E."/>
            <person name="Staats M."/>
            <person name="Valdes J.H."/>
            <person name="Van Kan J.A.L."/>
        </authorList>
    </citation>
    <scope>NUCLEOTIDE SEQUENCE [LARGE SCALE GENOMIC DNA]</scope>
    <source>
        <strain evidence="1 2">MUCL2830</strain>
    </source>
</reference>
<comment type="caution">
    <text evidence="1">The sequence shown here is derived from an EMBL/GenBank/DDBJ whole genome shotgun (WGS) entry which is preliminary data.</text>
</comment>
<gene>
    <name evidence="1" type="ORF">BOTCAL_0597g00040</name>
</gene>
<keyword evidence="2" id="KW-1185">Reference proteome</keyword>
<dbReference type="Proteomes" id="UP000297299">
    <property type="component" value="Unassembled WGS sequence"/>
</dbReference>
<evidence type="ECO:0000313" key="1">
    <source>
        <dbReference type="EMBL" id="TEY35203.1"/>
    </source>
</evidence>
<dbReference type="AlphaFoldDB" id="A0A4Y8CJK6"/>
<organism evidence="1 2">
    <name type="scientific">Botryotinia calthae</name>
    <dbReference type="NCBI Taxonomy" id="38488"/>
    <lineage>
        <taxon>Eukaryota</taxon>
        <taxon>Fungi</taxon>
        <taxon>Dikarya</taxon>
        <taxon>Ascomycota</taxon>
        <taxon>Pezizomycotina</taxon>
        <taxon>Leotiomycetes</taxon>
        <taxon>Helotiales</taxon>
        <taxon>Sclerotiniaceae</taxon>
        <taxon>Botryotinia</taxon>
    </lineage>
</organism>
<protein>
    <submittedName>
        <fullName evidence="1">Uncharacterized protein</fullName>
    </submittedName>
</protein>
<evidence type="ECO:0000313" key="2">
    <source>
        <dbReference type="Proteomes" id="UP000297299"/>
    </source>
</evidence>
<dbReference type="EMBL" id="PHWZ01000594">
    <property type="protein sequence ID" value="TEY35203.1"/>
    <property type="molecule type" value="Genomic_DNA"/>
</dbReference>
<proteinExistence type="predicted"/>
<accession>A0A4Y8CJK6</accession>